<proteinExistence type="predicted"/>
<sequence length="74" mass="7830">MRACLASACTPPVTNCPEEGSIPSCPEMYMVRSTTTAWLYGPMAAGALVVLIIFLMIADIAQEAATVSQNQNAH</sequence>
<protein>
    <submittedName>
        <fullName evidence="2">Uncharacterized protein</fullName>
    </submittedName>
</protein>
<evidence type="ECO:0000313" key="2">
    <source>
        <dbReference type="EMBL" id="JAI01572.1"/>
    </source>
</evidence>
<reference evidence="2" key="2">
    <citation type="journal article" date="2015" name="Fish Shellfish Immunol.">
        <title>Early steps in the European eel (Anguilla anguilla)-Vibrio vulnificus interaction in the gills: Role of the RtxA13 toxin.</title>
        <authorList>
            <person name="Callol A."/>
            <person name="Pajuelo D."/>
            <person name="Ebbesson L."/>
            <person name="Teles M."/>
            <person name="MacKenzie S."/>
            <person name="Amaro C."/>
        </authorList>
    </citation>
    <scope>NUCLEOTIDE SEQUENCE</scope>
</reference>
<organism evidence="2">
    <name type="scientific">Anguilla anguilla</name>
    <name type="common">European freshwater eel</name>
    <name type="synonym">Muraena anguilla</name>
    <dbReference type="NCBI Taxonomy" id="7936"/>
    <lineage>
        <taxon>Eukaryota</taxon>
        <taxon>Metazoa</taxon>
        <taxon>Chordata</taxon>
        <taxon>Craniata</taxon>
        <taxon>Vertebrata</taxon>
        <taxon>Euteleostomi</taxon>
        <taxon>Actinopterygii</taxon>
        <taxon>Neopterygii</taxon>
        <taxon>Teleostei</taxon>
        <taxon>Anguilliformes</taxon>
        <taxon>Anguillidae</taxon>
        <taxon>Anguilla</taxon>
    </lineage>
</organism>
<dbReference type="AlphaFoldDB" id="A0A0E9XGJ0"/>
<name>A0A0E9XGJ0_ANGAN</name>
<dbReference type="EMBL" id="GBXM01007006">
    <property type="protein sequence ID" value="JAI01572.1"/>
    <property type="molecule type" value="Transcribed_RNA"/>
</dbReference>
<keyword evidence="1" id="KW-0812">Transmembrane</keyword>
<reference evidence="2" key="1">
    <citation type="submission" date="2014-11" db="EMBL/GenBank/DDBJ databases">
        <authorList>
            <person name="Amaro Gonzalez C."/>
        </authorList>
    </citation>
    <scope>NUCLEOTIDE SEQUENCE</scope>
</reference>
<accession>A0A0E9XGJ0</accession>
<keyword evidence="1" id="KW-0472">Membrane</keyword>
<keyword evidence="1" id="KW-1133">Transmembrane helix</keyword>
<evidence type="ECO:0000256" key="1">
    <source>
        <dbReference type="SAM" id="Phobius"/>
    </source>
</evidence>
<feature type="transmembrane region" description="Helical" evidence="1">
    <location>
        <begin position="39"/>
        <end position="58"/>
    </location>
</feature>